<keyword evidence="5" id="KW-0560">Oxidoreductase</keyword>
<keyword evidence="7" id="KW-0443">Lipid metabolism</keyword>
<dbReference type="InterPro" id="IPR006176">
    <property type="entry name" value="3-OHacyl-CoA_DH_NAD-bd"/>
</dbReference>
<evidence type="ECO:0000256" key="7">
    <source>
        <dbReference type="ARBA" id="ARBA00023098"/>
    </source>
</evidence>
<evidence type="ECO:0000256" key="4">
    <source>
        <dbReference type="ARBA" id="ARBA00022963"/>
    </source>
</evidence>
<accession>A0ABR7PV41</accession>
<keyword evidence="8" id="KW-0456">Lyase</keyword>
<proteinExistence type="inferred from homology"/>
<organism evidence="13 14">
    <name type="scientific">Paraburkholderia podalyriae</name>
    <dbReference type="NCBI Taxonomy" id="1938811"/>
    <lineage>
        <taxon>Bacteria</taxon>
        <taxon>Pseudomonadati</taxon>
        <taxon>Pseudomonadota</taxon>
        <taxon>Betaproteobacteria</taxon>
        <taxon>Burkholderiales</taxon>
        <taxon>Burkholderiaceae</taxon>
        <taxon>Paraburkholderia</taxon>
    </lineage>
</organism>
<evidence type="ECO:0000256" key="10">
    <source>
        <dbReference type="ARBA" id="ARBA00049556"/>
    </source>
</evidence>
<evidence type="ECO:0000256" key="6">
    <source>
        <dbReference type="ARBA" id="ARBA00023027"/>
    </source>
</evidence>
<keyword evidence="6" id="KW-0520">NAD</keyword>
<dbReference type="PANTHER" id="PTHR43612">
    <property type="entry name" value="TRIFUNCTIONAL ENZYME SUBUNIT ALPHA"/>
    <property type="match status" value="1"/>
</dbReference>
<evidence type="ECO:0000256" key="3">
    <source>
        <dbReference type="ARBA" id="ARBA00022832"/>
    </source>
</evidence>
<dbReference type="InterPro" id="IPR008927">
    <property type="entry name" value="6-PGluconate_DH-like_C_sf"/>
</dbReference>
<sequence>MWHLLFVVNRDLLLSNGPASLMAVKRRAMLRRGPLRGHHVIGLASKGTPLTRHAAVRFWVCPHRDQQRQRNKGNEEVIDYELDKDGIAHIIWNNPDGPVNVKTPAAIDAFARAVDRAIADDAVKGALIRSAKRDYVAGGDLMALYATQTPQEAEAMVAPIGACLRGIERSSKPFVAVITGAALGGGLEVALACHRRVASDDARVKLGCPEVNLGLIPGAGGTQRLPRLIGIAPATKMLLDGKPIGVKEALGCGLVDEIVPADQALDAARRWVLDHPSAQQAWDREGFQYPGFQPHSAEGQAFFAKAFTERQRKSPPEDVAPHAVLEVLREGLAVDIDAGLAIEARRFGTVATSASAKNRIRTQFIATGAVKKAGQSGAGAATFTPTRIGVVGAGTMGGGIALVCARSGIETVLIDRTDEEVRKGLDRIAKTLDAAVARQLMGQGQRDQALSRIEATTDFGRLEGCQAVVEAVAEIAEVKSEVFRKIFDAAGPNVLVASNTSTLSITKMAETVQTPGNFIGLHFFAPVDRMALVEVIMGSQTSDESLARSTSLLRLLGKTPVVVNDGPGFYTSRVVAAYSREALQMLGEGISPELIDKAAAMAGFPIGPLAMGDLTSYDLLKDILTSLAKAGRGTAVQSQPALDVIDRLLRAGRVGRKGAGGVYSYGPTGKTVWDELPSHFPQLQQQPEVSVVMERLLNMQSIETTHVVAEGIASDPLALDLGAVLGWSYPAFRGGVLAHIDQVGLRQFVKRSDEMATELGPRYVVPALLREMAASGASFHASH</sequence>
<feature type="domain" description="3-hydroxyacyl-CoA dehydrogenase NAD binding" evidence="12">
    <location>
        <begin position="388"/>
        <end position="565"/>
    </location>
</feature>
<dbReference type="Pfam" id="PF02737">
    <property type="entry name" value="3HCDH_N"/>
    <property type="match status" value="1"/>
</dbReference>
<evidence type="ECO:0000259" key="11">
    <source>
        <dbReference type="Pfam" id="PF00725"/>
    </source>
</evidence>
<dbReference type="SUPFAM" id="SSF51735">
    <property type="entry name" value="NAD(P)-binding Rossmann-fold domains"/>
    <property type="match status" value="1"/>
</dbReference>
<dbReference type="CDD" id="cd06558">
    <property type="entry name" value="crotonase-like"/>
    <property type="match status" value="1"/>
</dbReference>
<evidence type="ECO:0000259" key="12">
    <source>
        <dbReference type="Pfam" id="PF02737"/>
    </source>
</evidence>
<evidence type="ECO:0000313" key="14">
    <source>
        <dbReference type="Proteomes" id="UP000736373"/>
    </source>
</evidence>
<dbReference type="InterPro" id="IPR036291">
    <property type="entry name" value="NAD(P)-bd_dom_sf"/>
</dbReference>
<protein>
    <submittedName>
        <fullName evidence="13">3-hydroxyacyl-CoA dehydrogenase</fullName>
    </submittedName>
</protein>
<dbReference type="Pfam" id="PF00378">
    <property type="entry name" value="ECH_1"/>
    <property type="match status" value="1"/>
</dbReference>
<keyword evidence="3" id="KW-0276">Fatty acid metabolism</keyword>
<gene>
    <name evidence="13" type="ORF">F6X42_27080</name>
</gene>
<comment type="pathway">
    <text evidence="1">Lipid metabolism; fatty acid beta-oxidation.</text>
</comment>
<evidence type="ECO:0000256" key="9">
    <source>
        <dbReference type="ARBA" id="ARBA00023268"/>
    </source>
</evidence>
<comment type="similarity">
    <text evidence="2">In the central section; belongs to the 3-hydroxyacyl-CoA dehydrogenase family.</text>
</comment>
<keyword evidence="4" id="KW-0442">Lipid degradation</keyword>
<evidence type="ECO:0000313" key="13">
    <source>
        <dbReference type="EMBL" id="MBC8750121.1"/>
    </source>
</evidence>
<dbReference type="InterPro" id="IPR029045">
    <property type="entry name" value="ClpP/crotonase-like_dom_sf"/>
</dbReference>
<dbReference type="PANTHER" id="PTHR43612:SF3">
    <property type="entry name" value="TRIFUNCTIONAL ENZYME SUBUNIT ALPHA, MITOCHONDRIAL"/>
    <property type="match status" value="1"/>
</dbReference>
<keyword evidence="9" id="KW-0511">Multifunctional enzyme</keyword>
<dbReference type="Gene3D" id="1.10.1040.50">
    <property type="match status" value="1"/>
</dbReference>
<evidence type="ECO:0000256" key="1">
    <source>
        <dbReference type="ARBA" id="ARBA00005005"/>
    </source>
</evidence>
<comment type="caution">
    <text evidence="13">The sequence shown here is derived from an EMBL/GenBank/DDBJ whole genome shotgun (WGS) entry which is preliminary data.</text>
</comment>
<dbReference type="Gene3D" id="3.40.50.720">
    <property type="entry name" value="NAD(P)-binding Rossmann-like Domain"/>
    <property type="match status" value="1"/>
</dbReference>
<dbReference type="Gene3D" id="3.90.226.10">
    <property type="entry name" value="2-enoyl-CoA Hydratase, Chain A, domain 1"/>
    <property type="match status" value="1"/>
</dbReference>
<evidence type="ECO:0000256" key="2">
    <source>
        <dbReference type="ARBA" id="ARBA00007005"/>
    </source>
</evidence>
<dbReference type="Pfam" id="PF00725">
    <property type="entry name" value="3HCDH"/>
    <property type="match status" value="1"/>
</dbReference>
<evidence type="ECO:0000256" key="8">
    <source>
        <dbReference type="ARBA" id="ARBA00023239"/>
    </source>
</evidence>
<evidence type="ECO:0000256" key="5">
    <source>
        <dbReference type="ARBA" id="ARBA00023002"/>
    </source>
</evidence>
<dbReference type="Proteomes" id="UP000736373">
    <property type="component" value="Unassembled WGS sequence"/>
</dbReference>
<feature type="domain" description="3-hydroxyacyl-CoA dehydrogenase C-terminal" evidence="11">
    <location>
        <begin position="568"/>
        <end position="665"/>
    </location>
</feature>
<dbReference type="InterPro" id="IPR006108">
    <property type="entry name" value="3HC_DH_C"/>
</dbReference>
<dbReference type="SUPFAM" id="SSF52096">
    <property type="entry name" value="ClpP/crotonase"/>
    <property type="match status" value="1"/>
</dbReference>
<dbReference type="InterPro" id="IPR050136">
    <property type="entry name" value="FA_oxidation_alpha_subunit"/>
</dbReference>
<dbReference type="EMBL" id="VZQQ01000028">
    <property type="protein sequence ID" value="MBC8750121.1"/>
    <property type="molecule type" value="Genomic_DNA"/>
</dbReference>
<keyword evidence="14" id="KW-1185">Reference proteome</keyword>
<reference evidence="13 14" key="1">
    <citation type="submission" date="2019-09" db="EMBL/GenBank/DDBJ databases">
        <title>Paraburkholderia podalyriae sp. nov., A South African Podalyria-associated rhizobium.</title>
        <authorList>
            <person name="Mavima L."/>
            <person name="Beukes C.W."/>
            <person name="Palmer M."/>
            <person name="De Meyer S.E."/>
            <person name="James E.K."/>
            <person name="Maluk M."/>
            <person name="Avontuur J.R."/>
            <person name="Chan W.Y."/>
            <person name="Venter S.N."/>
            <person name="Steenkamp E.T."/>
        </authorList>
    </citation>
    <scope>NUCLEOTIDE SEQUENCE [LARGE SCALE GENOMIC DNA]</scope>
    <source>
        <strain evidence="13 14">WC7.3b</strain>
    </source>
</reference>
<name>A0ABR7PV41_9BURK</name>
<dbReference type="SUPFAM" id="SSF48179">
    <property type="entry name" value="6-phosphogluconate dehydrogenase C-terminal domain-like"/>
    <property type="match status" value="2"/>
</dbReference>
<dbReference type="InterPro" id="IPR001753">
    <property type="entry name" value="Enoyl-CoA_hydra/iso"/>
</dbReference>
<comment type="catalytic activity">
    <reaction evidence="10">
        <text>a (3S)-3-hydroxyacyl-CoA + NAD(+) = a 3-oxoacyl-CoA + NADH + H(+)</text>
        <dbReference type="Rhea" id="RHEA:22432"/>
        <dbReference type="ChEBI" id="CHEBI:15378"/>
        <dbReference type="ChEBI" id="CHEBI:57318"/>
        <dbReference type="ChEBI" id="CHEBI:57540"/>
        <dbReference type="ChEBI" id="CHEBI:57945"/>
        <dbReference type="ChEBI" id="CHEBI:90726"/>
        <dbReference type="EC" id="1.1.1.35"/>
    </reaction>
</comment>